<name>A0AAW9ACI6_9BACL</name>
<organism evidence="1 2">
    <name type="scientific">Sporosarcina thermotolerans</name>
    <dbReference type="NCBI Taxonomy" id="633404"/>
    <lineage>
        <taxon>Bacteria</taxon>
        <taxon>Bacillati</taxon>
        <taxon>Bacillota</taxon>
        <taxon>Bacilli</taxon>
        <taxon>Bacillales</taxon>
        <taxon>Caryophanaceae</taxon>
        <taxon>Sporosarcina</taxon>
    </lineage>
</organism>
<accession>A0AAW9ACI6</accession>
<evidence type="ECO:0000313" key="1">
    <source>
        <dbReference type="EMBL" id="MDW0116808.1"/>
    </source>
</evidence>
<keyword evidence="2" id="KW-1185">Reference proteome</keyword>
<comment type="caution">
    <text evidence="1">The sequence shown here is derived from an EMBL/GenBank/DDBJ whole genome shotgun (WGS) entry which is preliminary data.</text>
</comment>
<protein>
    <submittedName>
        <fullName evidence="1">Uncharacterized protein</fullName>
    </submittedName>
</protein>
<reference evidence="1 2" key="1">
    <citation type="submission" date="2023-06" db="EMBL/GenBank/DDBJ databases">
        <title>Sporosarcina sp. nov., isolated from Korean traditional fermented seafood 'Jeotgal'.</title>
        <authorList>
            <person name="Yang A.I."/>
            <person name="Shin N.-R."/>
        </authorList>
    </citation>
    <scope>NUCLEOTIDE SEQUENCE [LARGE SCALE GENOMIC DNA]</scope>
    <source>
        <strain evidence="1 2">KCTC43456</strain>
    </source>
</reference>
<dbReference type="RefSeq" id="WP_283733688.1">
    <property type="nucleotide sequence ID" value="NZ_CP125968.1"/>
</dbReference>
<proteinExistence type="predicted"/>
<dbReference type="AlphaFoldDB" id="A0AAW9ACI6"/>
<dbReference type="EMBL" id="JAUBDJ010000003">
    <property type="protein sequence ID" value="MDW0116808.1"/>
    <property type="molecule type" value="Genomic_DNA"/>
</dbReference>
<gene>
    <name evidence="1" type="ORF">QTL97_07680</name>
</gene>
<dbReference type="Proteomes" id="UP001271648">
    <property type="component" value="Unassembled WGS sequence"/>
</dbReference>
<evidence type="ECO:0000313" key="2">
    <source>
        <dbReference type="Proteomes" id="UP001271648"/>
    </source>
</evidence>
<sequence length="211" mass="22996">MEGDSSDPTVSYEANYEIIGAERDEMIGEVNPAIFTTVDRSNKESKKESGTVFGKNGVKFQLKTGRYRISGYPVGNVFIYDSNNKLVLREIVGDVAGVNSLTVDIDESYSIVMDGGYGSVDAKPVGTELSTVLTAGIWDVGLDIEPGEYSISIPYGYGYVQIHEQGKDPLLYELIGGEIIKSENKVSLKKGQKVRVTKTSIVTFEPNMTGK</sequence>